<evidence type="ECO:0000256" key="1">
    <source>
        <dbReference type="SAM" id="Phobius"/>
    </source>
</evidence>
<evidence type="ECO:0000313" key="3">
    <source>
        <dbReference type="Proteomes" id="UP000032279"/>
    </source>
</evidence>
<proteinExistence type="predicted"/>
<dbReference type="Pfam" id="PF16069">
    <property type="entry name" value="DUF4811"/>
    <property type="match status" value="1"/>
</dbReference>
<keyword evidence="1" id="KW-0812">Transmembrane</keyword>
<dbReference type="EMBL" id="AWTT01000038">
    <property type="protein sequence ID" value="KIS02952.1"/>
    <property type="molecule type" value="Genomic_DNA"/>
</dbReference>
<dbReference type="OrthoDB" id="2249491at2"/>
<dbReference type="InterPro" id="IPR032083">
    <property type="entry name" value="DUF4811"/>
</dbReference>
<sequence length="165" mass="18850">MIVIFLFAGALIFAMSMIFAHPGIKKICWVTVGLVLSVGSIILLTLNYNSYLGMKLVNSTTTYPLTSSVKKQHVLLYRQLGTKNERVYYYQTNPLQTKLAQTNPNTGSVKIHKNAATNNLKITRFYWVYKNEEMRLLFGAGISNHHFAKQQYDFHLKSGWVVKAR</sequence>
<dbReference type="PATRIC" id="fig|1335616.4.peg.1460"/>
<dbReference type="RefSeq" id="WP_044011177.1">
    <property type="nucleotide sequence ID" value="NZ_AWTT01000038.1"/>
</dbReference>
<keyword evidence="3" id="KW-1185">Reference proteome</keyword>
<dbReference type="Proteomes" id="UP000032279">
    <property type="component" value="Unassembled WGS sequence"/>
</dbReference>
<keyword evidence="1" id="KW-1133">Transmembrane helix</keyword>
<reference evidence="2 3" key="1">
    <citation type="submission" date="2013-08" db="EMBL/GenBank/DDBJ databases">
        <title>Lactobacillus wasatchii sp. WDC04, a late gas producing bacteria isolated from aged chedder cheese.</title>
        <authorList>
            <person name="Oberg C.J."/>
            <person name="Culumber M."/>
            <person name="McMahon D.J."/>
            <person name="Broadbent J.R."/>
            <person name="Oberg T.S."/>
            <person name="Ortaki F."/>
        </authorList>
    </citation>
    <scope>NUCLEOTIDE SEQUENCE [LARGE SCALE GENOMIC DNA]</scope>
    <source>
        <strain evidence="2 3">WDC04</strain>
    </source>
</reference>
<keyword evidence="1" id="KW-0472">Membrane</keyword>
<dbReference type="STRING" id="1335616.WDC_1457"/>
<accession>A0A0D1A5I0</accession>
<evidence type="ECO:0000313" key="2">
    <source>
        <dbReference type="EMBL" id="KIS02952.1"/>
    </source>
</evidence>
<organism evidence="2 3">
    <name type="scientific">Paucilactobacillus wasatchensis</name>
    <dbReference type="NCBI Taxonomy" id="1335616"/>
    <lineage>
        <taxon>Bacteria</taxon>
        <taxon>Bacillati</taxon>
        <taxon>Bacillota</taxon>
        <taxon>Bacilli</taxon>
        <taxon>Lactobacillales</taxon>
        <taxon>Lactobacillaceae</taxon>
        <taxon>Paucilactobacillus</taxon>
    </lineage>
</organism>
<comment type="caution">
    <text evidence="2">The sequence shown here is derived from an EMBL/GenBank/DDBJ whole genome shotgun (WGS) entry which is preliminary data.</text>
</comment>
<dbReference type="AlphaFoldDB" id="A0A0D1A5I0"/>
<gene>
    <name evidence="2" type="ORF">WDC_1457</name>
</gene>
<feature type="transmembrane region" description="Helical" evidence="1">
    <location>
        <begin position="30"/>
        <end position="48"/>
    </location>
</feature>
<evidence type="ECO:0008006" key="4">
    <source>
        <dbReference type="Google" id="ProtNLM"/>
    </source>
</evidence>
<protein>
    <recommendedName>
        <fullName evidence="4">DUF4811 domain-containing protein</fullName>
    </recommendedName>
</protein>
<name>A0A0D1A5I0_9LACO</name>